<proteinExistence type="predicted"/>
<name>A0A0L6UJ80_9BASI</name>
<dbReference type="EMBL" id="LAVV01010763">
    <property type="protein sequence ID" value="KNZ48611.1"/>
    <property type="molecule type" value="Genomic_DNA"/>
</dbReference>
<reference evidence="2 3" key="1">
    <citation type="submission" date="2015-08" db="EMBL/GenBank/DDBJ databases">
        <title>Next Generation Sequencing and Analysis of the Genome of Puccinia sorghi L Schw, the Causal Agent of Maize Common Rust.</title>
        <authorList>
            <person name="Rochi L."/>
            <person name="Burguener G."/>
            <person name="Darino M."/>
            <person name="Turjanski A."/>
            <person name="Kreff E."/>
            <person name="Dieguez M.J."/>
            <person name="Sacco F."/>
        </authorList>
    </citation>
    <scope>NUCLEOTIDE SEQUENCE [LARGE SCALE GENOMIC DNA]</scope>
    <source>
        <strain evidence="2 3">RO10H11247</strain>
    </source>
</reference>
<feature type="domain" description="Retrovirus-related Pol polyprotein from transposon TNT 1-94-like beta-barrel" evidence="1">
    <location>
        <begin position="260"/>
        <end position="306"/>
    </location>
</feature>
<dbReference type="AlphaFoldDB" id="A0A0L6UJ80"/>
<gene>
    <name evidence="2" type="ORF">VP01_553g9</name>
</gene>
<dbReference type="Pfam" id="PF14223">
    <property type="entry name" value="Retrotran_gag_2"/>
    <property type="match status" value="1"/>
</dbReference>
<dbReference type="InterPro" id="IPR054722">
    <property type="entry name" value="PolX-like_BBD"/>
</dbReference>
<comment type="caution">
    <text evidence="2">The sequence shown here is derived from an EMBL/GenBank/DDBJ whole genome shotgun (WGS) entry which is preliminary data.</text>
</comment>
<dbReference type="Pfam" id="PF22936">
    <property type="entry name" value="Pol_BBD"/>
    <property type="match status" value="1"/>
</dbReference>
<evidence type="ECO:0000313" key="3">
    <source>
        <dbReference type="Proteomes" id="UP000037035"/>
    </source>
</evidence>
<keyword evidence="3" id="KW-1185">Reference proteome</keyword>
<dbReference type="OrthoDB" id="2847449at2759"/>
<sequence>MDAINPTILKTTIEAIPMLTEENFSSWRTRITALFKLGGVKDQMINGEPALDEGDNIILCAVIIAKLSPTTHSNVVNSTNEDDAQQLWKAIQKRFISSEPSNRARVYNQFANITFDSSNIEKFVTEVRKSLVKMEDVGIRLDEDIVTYDLLRRLPASLDNIKHAITHSKNGEDIKPESLLDHLEIHMNELKLSSGDSKLEVTAMYTEKEKRCSPGRHNPKADHPAERCWFDSNKANAPWAKRQESHVSSFSKYSIYPSTFILDSGSTSHMVSDKNMFVSLDESEGGSINTSCGSNTLTIKGKGTIAKGTTTTTCP</sequence>
<dbReference type="VEuPathDB" id="FungiDB:VP01_553g9"/>
<organism evidence="2 3">
    <name type="scientific">Puccinia sorghi</name>
    <dbReference type="NCBI Taxonomy" id="27349"/>
    <lineage>
        <taxon>Eukaryota</taxon>
        <taxon>Fungi</taxon>
        <taxon>Dikarya</taxon>
        <taxon>Basidiomycota</taxon>
        <taxon>Pucciniomycotina</taxon>
        <taxon>Pucciniomycetes</taxon>
        <taxon>Pucciniales</taxon>
        <taxon>Pucciniaceae</taxon>
        <taxon>Puccinia</taxon>
    </lineage>
</organism>
<dbReference type="Proteomes" id="UP000037035">
    <property type="component" value="Unassembled WGS sequence"/>
</dbReference>
<evidence type="ECO:0000259" key="1">
    <source>
        <dbReference type="Pfam" id="PF22936"/>
    </source>
</evidence>
<evidence type="ECO:0000313" key="2">
    <source>
        <dbReference type="EMBL" id="KNZ48611.1"/>
    </source>
</evidence>
<protein>
    <recommendedName>
        <fullName evidence="1">Retrovirus-related Pol polyprotein from transposon TNT 1-94-like beta-barrel domain-containing protein</fullName>
    </recommendedName>
</protein>
<accession>A0A0L6UJ80</accession>